<dbReference type="PANTHER" id="PTHR41287">
    <property type="match status" value="1"/>
</dbReference>
<dbReference type="Pfam" id="PF03354">
    <property type="entry name" value="TerL_ATPase"/>
    <property type="match status" value="1"/>
</dbReference>
<dbReference type="InterPro" id="IPR046462">
    <property type="entry name" value="TerL_nuclease"/>
</dbReference>
<proteinExistence type="predicted"/>
<keyword evidence="4" id="KW-1185">Reference proteome</keyword>
<dbReference type="InterPro" id="IPR046461">
    <property type="entry name" value="TerL_ATPase"/>
</dbReference>
<sequence length="564" mass="65607">MTKISDYKHIKNYFDAIDSGQIKVCKDQLLLKEYLLTRVLNRDDVYINEKMIEDSIEVPSEYFPFDLFLWQKFAQVFIYGLRWKKDDSLVFDTYFVYVGRGSGKNGWVSWNGFFMMSKKHGIPNYDIDIYATSEEQAMTSFNDVYNVLKDNPKLTSAYAYNKTEIRNKTTNSKLHYNTSNARTKDSKRPGMNVFDEEHEYNDYNVIEVASSGGGKVKDYREFHITTDGNVRGGPLDDMKEEARAILHGELGIDKEGAAFSSMFPFIFRLDDPSEVDDPSNWEKASPSYNLNPSLHKKMNTEYAKMQRRPSLRLTFMTKRMNCPMEDSRFAVASYEDVLHTKEKEFPEQLEEVIGTLDFADRRDFASVGLLGKYVNDVHFEQHTFIHESALKLQNIKREIIDIALEQGKAQIVHGKNIEAEYIVNWFLEMSKKYYIKKIVMDMFRAKILKPALEEAGFIVEIVRSGSITHGKLKDLVDDLFINQRVYFGDDAIMRWYCMNVYEEHIANGNIRYEKIDAETRKTDGFFSFLHGLNCLDDIYDSGPITKKNTDQKESKKKSFNTLVF</sequence>
<evidence type="ECO:0000259" key="2">
    <source>
        <dbReference type="Pfam" id="PF20441"/>
    </source>
</evidence>
<organism evidence="3 4">
    <name type="scientific">Candidatus Enterococcus murrayae</name>
    <dbReference type="NCBI Taxonomy" id="2815321"/>
    <lineage>
        <taxon>Bacteria</taxon>
        <taxon>Bacillati</taxon>
        <taxon>Bacillota</taxon>
        <taxon>Bacilli</taxon>
        <taxon>Lactobacillales</taxon>
        <taxon>Enterococcaceae</taxon>
        <taxon>Enterococcus</taxon>
    </lineage>
</organism>
<comment type="caution">
    <text evidence="3">The sequence shown here is derived from an EMBL/GenBank/DDBJ whole genome shotgun (WGS) entry which is preliminary data.</text>
</comment>
<protein>
    <submittedName>
        <fullName evidence="3">Terminase large subunit</fullName>
    </submittedName>
</protein>
<evidence type="ECO:0000313" key="3">
    <source>
        <dbReference type="EMBL" id="MBO0450763.1"/>
    </source>
</evidence>
<accession>A0ABS3HBC4</accession>
<dbReference type="Pfam" id="PF20441">
    <property type="entry name" value="TerL_nuclease"/>
    <property type="match status" value="1"/>
</dbReference>
<evidence type="ECO:0000259" key="1">
    <source>
        <dbReference type="Pfam" id="PF03354"/>
    </source>
</evidence>
<feature type="domain" description="Terminase large subunit-like ATPase" evidence="1">
    <location>
        <begin position="70"/>
        <end position="241"/>
    </location>
</feature>
<dbReference type="RefSeq" id="WP_207106575.1">
    <property type="nucleotide sequence ID" value="NZ_JAFLVR010000001.1"/>
</dbReference>
<dbReference type="EMBL" id="JAFLVR010000001">
    <property type="protein sequence ID" value="MBO0450763.1"/>
    <property type="molecule type" value="Genomic_DNA"/>
</dbReference>
<dbReference type="PANTHER" id="PTHR41287:SF1">
    <property type="entry name" value="PROTEIN YMFN"/>
    <property type="match status" value="1"/>
</dbReference>
<feature type="domain" description="Terminase large subunit-like endonuclease" evidence="2">
    <location>
        <begin position="261"/>
        <end position="523"/>
    </location>
</feature>
<dbReference type="InterPro" id="IPR005021">
    <property type="entry name" value="Terminase_largesu-like"/>
</dbReference>
<dbReference type="InterPro" id="IPR027417">
    <property type="entry name" value="P-loop_NTPase"/>
</dbReference>
<reference evidence="3 4" key="1">
    <citation type="submission" date="2021-03" db="EMBL/GenBank/DDBJ databases">
        <title>Enterococcal diversity collection.</title>
        <authorList>
            <person name="Gilmore M.S."/>
            <person name="Schwartzman J."/>
            <person name="Van Tyne D."/>
            <person name="Martin M."/>
            <person name="Earl A.M."/>
            <person name="Manson A.L."/>
            <person name="Straub T."/>
            <person name="Salamzade R."/>
            <person name="Saavedra J."/>
            <person name="Lebreton F."/>
            <person name="Prichula J."/>
            <person name="Schaufler K."/>
            <person name="Gaca A."/>
            <person name="Sgardioli B."/>
            <person name="Wagenaar J."/>
            <person name="Strong T."/>
        </authorList>
    </citation>
    <scope>NUCLEOTIDE SEQUENCE [LARGE SCALE GENOMIC DNA]</scope>
    <source>
        <strain evidence="3 4">MJM16</strain>
    </source>
</reference>
<gene>
    <name evidence="3" type="ORF">JZO85_00685</name>
</gene>
<dbReference type="Gene3D" id="3.40.50.300">
    <property type="entry name" value="P-loop containing nucleotide triphosphate hydrolases"/>
    <property type="match status" value="1"/>
</dbReference>
<name>A0ABS3HBC4_9ENTE</name>
<dbReference type="Proteomes" id="UP000664495">
    <property type="component" value="Unassembled WGS sequence"/>
</dbReference>
<evidence type="ECO:0000313" key="4">
    <source>
        <dbReference type="Proteomes" id="UP000664495"/>
    </source>
</evidence>